<evidence type="ECO:0000313" key="3">
    <source>
        <dbReference type="Proteomes" id="UP000051936"/>
    </source>
</evidence>
<keyword evidence="3" id="KW-1185">Reference proteome</keyword>
<dbReference type="EMBL" id="LJYG01000032">
    <property type="protein sequence ID" value="KRQ15926.1"/>
    <property type="molecule type" value="Genomic_DNA"/>
</dbReference>
<sequence>MADDLYRLGYRVSETGTVVAAIEIPARLLEEAISSNLTSSCRLTPEGNLISELSFEYGNAPAGISISPMPLDQLIRATLNPQNLHMEEATIADLRAMLQKLEESTRAVRDTLARYVREEDSKYGVSAVK</sequence>
<dbReference type="RefSeq" id="WP_057743751.1">
    <property type="nucleotide sequence ID" value="NZ_LJYG01000032.1"/>
</dbReference>
<comment type="caution">
    <text evidence="2">The sequence shown here is derived from an EMBL/GenBank/DDBJ whole genome shotgun (WGS) entry which is preliminary data.</text>
</comment>
<dbReference type="OrthoDB" id="8246963at2"/>
<proteinExistence type="predicted"/>
<accession>A0A0R3E128</accession>
<evidence type="ECO:0000256" key="1">
    <source>
        <dbReference type="SAM" id="Coils"/>
    </source>
</evidence>
<dbReference type="Proteomes" id="UP000051936">
    <property type="component" value="Unassembled WGS sequence"/>
</dbReference>
<name>A0A0R3E128_9BRAD</name>
<evidence type="ECO:0000313" key="2">
    <source>
        <dbReference type="EMBL" id="KRQ15926.1"/>
    </source>
</evidence>
<dbReference type="AlphaFoldDB" id="A0A0R3E128"/>
<organism evidence="2 3">
    <name type="scientific">Bradyrhizobium manausense</name>
    <dbReference type="NCBI Taxonomy" id="989370"/>
    <lineage>
        <taxon>Bacteria</taxon>
        <taxon>Pseudomonadati</taxon>
        <taxon>Pseudomonadota</taxon>
        <taxon>Alphaproteobacteria</taxon>
        <taxon>Hyphomicrobiales</taxon>
        <taxon>Nitrobacteraceae</taxon>
        <taxon>Bradyrhizobium</taxon>
    </lineage>
</organism>
<reference evidence="2 3" key="1">
    <citation type="submission" date="2015-09" db="EMBL/GenBank/DDBJ databases">
        <title>Draft Genome Sequence of Bradyrhizobium manausense Strain BR 3351T, a Novel Symbiotic Nitrogen-Fixing Alphaproteobacterium Isolated from Brazilian Amazon Rain Forest.</title>
        <authorList>
            <person name="De Araujo J.L."/>
            <person name="Zilli J.E."/>
        </authorList>
    </citation>
    <scope>NUCLEOTIDE SEQUENCE [LARGE SCALE GENOMIC DNA]</scope>
    <source>
        <strain evidence="2 3">BR3351</strain>
    </source>
</reference>
<protein>
    <submittedName>
        <fullName evidence="2">Uncharacterized protein</fullName>
    </submittedName>
</protein>
<keyword evidence="1" id="KW-0175">Coiled coil</keyword>
<gene>
    <name evidence="2" type="ORF">AOQ71_07240</name>
</gene>
<feature type="coiled-coil region" evidence="1">
    <location>
        <begin position="84"/>
        <end position="118"/>
    </location>
</feature>